<proteinExistence type="predicted"/>
<evidence type="ECO:0000256" key="1">
    <source>
        <dbReference type="SAM" id="MobiDB-lite"/>
    </source>
</evidence>
<comment type="caution">
    <text evidence="2">The sequence shown here is derived from an EMBL/GenBank/DDBJ whole genome shotgun (WGS) entry which is preliminary data.</text>
</comment>
<feature type="compositionally biased region" description="Low complexity" evidence="1">
    <location>
        <begin position="222"/>
        <end position="232"/>
    </location>
</feature>
<reference evidence="2 3" key="1">
    <citation type="journal article" date="2020" name="Front. Microbiol.">
        <title>Single-cell genomics of novel Actinobacteria with the Wood-Ljungdahl pathway discovered in a serpentinizing system.</title>
        <authorList>
            <person name="Merino N."/>
            <person name="Kawai M."/>
            <person name="Boyd E.S."/>
            <person name="Colman D.R."/>
            <person name="McGlynn S.E."/>
            <person name="Nealson K.H."/>
            <person name="Kurokawa K."/>
            <person name="Hongoh Y."/>
        </authorList>
    </citation>
    <scope>NUCLEOTIDE SEQUENCE [LARGE SCALE GENOMIC DNA]</scope>
    <source>
        <strain evidence="2 3">S47</strain>
    </source>
</reference>
<gene>
    <name evidence="2" type="ORF">HKBW3S47_01403</name>
</gene>
<evidence type="ECO:0000313" key="2">
    <source>
        <dbReference type="EMBL" id="GFP39705.1"/>
    </source>
</evidence>
<dbReference type="EMBL" id="BLSD01000078">
    <property type="protein sequence ID" value="GFP39705.1"/>
    <property type="molecule type" value="Genomic_DNA"/>
</dbReference>
<feature type="compositionally biased region" description="Polar residues" evidence="1">
    <location>
        <begin position="144"/>
        <end position="153"/>
    </location>
</feature>
<organism evidence="2 3">
    <name type="scientific">Candidatus Hakubella thermalkaliphila</name>
    <dbReference type="NCBI Taxonomy" id="2754717"/>
    <lineage>
        <taxon>Bacteria</taxon>
        <taxon>Bacillati</taxon>
        <taxon>Actinomycetota</taxon>
        <taxon>Actinomycetota incertae sedis</taxon>
        <taxon>Candidatus Hakubellales</taxon>
        <taxon>Candidatus Hakubellaceae</taxon>
        <taxon>Candidatus Hakubella</taxon>
    </lineage>
</organism>
<feature type="non-terminal residue" evidence="2">
    <location>
        <position position="238"/>
    </location>
</feature>
<dbReference type="Proteomes" id="UP000569018">
    <property type="component" value="Unassembled WGS sequence"/>
</dbReference>
<protein>
    <submittedName>
        <fullName evidence="2">Uncharacterized protein</fullName>
    </submittedName>
</protein>
<feature type="region of interest" description="Disordered" evidence="1">
    <location>
        <begin position="125"/>
        <end position="238"/>
    </location>
</feature>
<name>A0A6V8Q4L9_9ACTN</name>
<accession>A0A6V8Q4L9</accession>
<sequence length="238" mass="26258">MNVEITIFQEEFTNSFSLMPTSIIYPEVDDLSFEPNDDPHEHFQKTGCVPFLGFHHPMESIDRIYPAKYIKSFLMLASGRYIGLGPLFSPHPAQLRMKAEAGLVFKKDDPLALAFEDEMEFFLTPPKTPAPLLPMPEHTDRSDASTNSPTSGSAAEHDGHGSLSGELDPDTRRPRRHPTDSWQSPPPWEAGKEPDPTPSSDPGQSAPVCLNGAYLVPPPDPFDSLSLSISPLHNALNQ</sequence>
<evidence type="ECO:0000313" key="3">
    <source>
        <dbReference type="Proteomes" id="UP000569018"/>
    </source>
</evidence>
<dbReference type="AlphaFoldDB" id="A0A6V8Q4L9"/>